<dbReference type="GeneID" id="93840063"/>
<evidence type="ECO:0000256" key="1">
    <source>
        <dbReference type="SAM" id="MobiDB-lite"/>
    </source>
</evidence>
<dbReference type="InterPro" id="IPR024072">
    <property type="entry name" value="DHFR-like_dom_sf"/>
</dbReference>
<dbReference type="RefSeq" id="WP_184848170.1">
    <property type="nucleotide sequence ID" value="NZ_BAABFE010000012.1"/>
</dbReference>
<dbReference type="Proteomes" id="UP000579531">
    <property type="component" value="Unassembled WGS sequence"/>
</dbReference>
<dbReference type="AlphaFoldDB" id="A0AA89Q1D3"/>
<accession>A0AA89Q1D3</accession>
<feature type="region of interest" description="Disordered" evidence="1">
    <location>
        <begin position="34"/>
        <end position="77"/>
    </location>
</feature>
<evidence type="ECO:0000313" key="2">
    <source>
        <dbReference type="EMBL" id="MBB5812612.1"/>
    </source>
</evidence>
<organism evidence="2 3">
    <name type="scientific">Streptomyces collinus</name>
    <dbReference type="NCBI Taxonomy" id="42684"/>
    <lineage>
        <taxon>Bacteria</taxon>
        <taxon>Bacillati</taxon>
        <taxon>Actinomycetota</taxon>
        <taxon>Actinomycetes</taxon>
        <taxon>Kitasatosporales</taxon>
        <taxon>Streptomycetaceae</taxon>
        <taxon>Streptomyces</taxon>
    </lineage>
</organism>
<dbReference type="EMBL" id="JACHLX010000001">
    <property type="protein sequence ID" value="MBB5812612.1"/>
    <property type="molecule type" value="Genomic_DNA"/>
</dbReference>
<sequence length="77" mass="8283">MTFGRRVLEHGLVDVIDLHTAPVLLGDKIRLSEQPRGAPVPLDLLTGQDRRAGPGRPAVTGRRPSTDHHEALSSTGN</sequence>
<reference evidence="2 3" key="1">
    <citation type="submission" date="2020-08" db="EMBL/GenBank/DDBJ databases">
        <title>Sequencing the genomes of 1000 actinobacteria strains.</title>
        <authorList>
            <person name="Klenk H.-P."/>
        </authorList>
    </citation>
    <scope>NUCLEOTIDE SEQUENCE [LARGE SCALE GENOMIC DNA]</scope>
    <source>
        <strain evidence="2 3">DSM 40129</strain>
    </source>
</reference>
<keyword evidence="3" id="KW-1185">Reference proteome</keyword>
<comment type="caution">
    <text evidence="2">The sequence shown here is derived from an EMBL/GenBank/DDBJ whole genome shotgun (WGS) entry which is preliminary data.</text>
</comment>
<gene>
    <name evidence="2" type="ORF">HNR72_003640</name>
</gene>
<evidence type="ECO:0000313" key="3">
    <source>
        <dbReference type="Proteomes" id="UP000579531"/>
    </source>
</evidence>
<dbReference type="Gene3D" id="3.40.430.10">
    <property type="entry name" value="Dihydrofolate Reductase, subunit A"/>
    <property type="match status" value="1"/>
</dbReference>
<name>A0AA89Q1D3_STRCU</name>
<protein>
    <submittedName>
        <fullName evidence="2">Uncharacterized protein</fullName>
    </submittedName>
</protein>
<proteinExistence type="predicted"/>